<dbReference type="GeneID" id="90765935"/>
<feature type="transmembrane region" description="Helical" evidence="1">
    <location>
        <begin position="353"/>
        <end position="374"/>
    </location>
</feature>
<name>A0A4P6V5V9_9HYPH</name>
<reference evidence="2 3" key="1">
    <citation type="journal article" date="2017" name="Int. J. Syst. Evol. Microbiol.">
        <title>Roseitalea porphyridii gen. nov., sp. nov., isolated from a red alga, and reclassification of Hoeflea suaedae Chung et al. 2013 as Pseudohoeflea suaedae gen. nov., comb. nov.</title>
        <authorList>
            <person name="Hyeon J.W."/>
            <person name="Jeong S.E."/>
            <person name="Baek K."/>
            <person name="Jeon C.O."/>
        </authorList>
    </citation>
    <scope>NUCLEOTIDE SEQUENCE [LARGE SCALE GENOMIC DNA]</scope>
    <source>
        <strain evidence="2 3">MA7-20</strain>
    </source>
</reference>
<keyword evidence="1" id="KW-0812">Transmembrane</keyword>
<feature type="transmembrane region" description="Helical" evidence="1">
    <location>
        <begin position="191"/>
        <end position="213"/>
    </location>
</feature>
<dbReference type="EMBL" id="CP036532">
    <property type="protein sequence ID" value="QBK32204.1"/>
    <property type="molecule type" value="Genomic_DNA"/>
</dbReference>
<dbReference type="RefSeq" id="WP_131617844.1">
    <property type="nucleotide sequence ID" value="NZ_CP036532.1"/>
</dbReference>
<dbReference type="GO" id="GO:0005886">
    <property type="term" value="C:plasma membrane"/>
    <property type="evidence" value="ECO:0007669"/>
    <property type="project" value="TreeGrafter"/>
</dbReference>
<proteinExistence type="predicted"/>
<dbReference type="AlphaFoldDB" id="A0A4P6V5V9"/>
<sequence length="379" mass="38457">MRLTTLSSALVASFVGFGGTMALVLGAAQSVGATEAQTASWITAIAIAVALETLILSVWFRMPIIAAWSIAGLALVTASTGYTMNEAVGAFVAAGLLTVATGLFRPLMRAVEAIPGAISAGMLGGILLPFVVAGAQAATVDPAFILPLAAGFFVLRVWDAQLAVIGVLFAGVGWALLGGMADAPIAVEMSALTFTMPEISVGSFFGLAVPLYIVTMASQNLPGLAVLRADGYRPPAGPVIAVTGIGSTLTGFAGASSTNLAAVTAAICTGPDAHPDPERRWATGVWYGLIYCVFAVFGASLVALVATLPEALIALVLGIALLGPLANSTRIAVADEKDRIAAMTTFAVTASGIVFFGIGAAFWGLLMGLAVHFLSRLRG</sequence>
<feature type="transmembrane region" description="Helical" evidence="1">
    <location>
        <begin position="120"/>
        <end position="140"/>
    </location>
</feature>
<feature type="transmembrane region" description="Helical" evidence="1">
    <location>
        <begin position="42"/>
        <end position="60"/>
    </location>
</feature>
<dbReference type="KEGG" id="rpod:E0E05_01395"/>
<feature type="transmembrane region" description="Helical" evidence="1">
    <location>
        <begin position="88"/>
        <end position="108"/>
    </location>
</feature>
<feature type="transmembrane region" description="Helical" evidence="1">
    <location>
        <begin position="65"/>
        <end position="82"/>
    </location>
</feature>
<evidence type="ECO:0000313" key="2">
    <source>
        <dbReference type="EMBL" id="QBK32204.1"/>
    </source>
</evidence>
<keyword evidence="3" id="KW-1185">Reference proteome</keyword>
<gene>
    <name evidence="2" type="primary">benE</name>
    <name evidence="2" type="ORF">E0E05_01395</name>
</gene>
<evidence type="ECO:0000256" key="1">
    <source>
        <dbReference type="SAM" id="Phobius"/>
    </source>
</evidence>
<keyword evidence="1" id="KW-1133">Transmembrane helix</keyword>
<keyword evidence="1" id="KW-0472">Membrane</keyword>
<feature type="transmembrane region" description="Helical" evidence="1">
    <location>
        <begin position="160"/>
        <end position="179"/>
    </location>
</feature>
<feature type="transmembrane region" description="Helical" evidence="1">
    <location>
        <begin position="312"/>
        <end position="333"/>
    </location>
</feature>
<protein>
    <submittedName>
        <fullName evidence="2">Benzoate transporter BenE</fullName>
    </submittedName>
</protein>
<organism evidence="2 3">
    <name type="scientific">Roseitalea porphyridii</name>
    <dbReference type="NCBI Taxonomy" id="1852022"/>
    <lineage>
        <taxon>Bacteria</taxon>
        <taxon>Pseudomonadati</taxon>
        <taxon>Pseudomonadota</taxon>
        <taxon>Alphaproteobacteria</taxon>
        <taxon>Hyphomicrobiales</taxon>
        <taxon>Ahrensiaceae</taxon>
        <taxon>Roseitalea</taxon>
    </lineage>
</organism>
<dbReference type="Proteomes" id="UP000293719">
    <property type="component" value="Chromosome"/>
</dbReference>
<dbReference type="NCBIfam" id="TIGR00843">
    <property type="entry name" value="benE"/>
    <property type="match status" value="1"/>
</dbReference>
<dbReference type="PANTHER" id="PTHR30199:SF0">
    <property type="entry name" value="INNER MEMBRANE PROTEIN YDCO"/>
    <property type="match status" value="1"/>
</dbReference>
<dbReference type="PANTHER" id="PTHR30199">
    <property type="entry name" value="MFS FAMILY TRANSPORTER, PREDICTED SUBSTRATE BENZOATE"/>
    <property type="match status" value="1"/>
</dbReference>
<dbReference type="Pfam" id="PF03594">
    <property type="entry name" value="BenE"/>
    <property type="match status" value="1"/>
</dbReference>
<feature type="transmembrane region" description="Helical" evidence="1">
    <location>
        <begin position="285"/>
        <end position="305"/>
    </location>
</feature>
<dbReference type="InterPro" id="IPR004711">
    <property type="entry name" value="Benzoate_Transporter"/>
</dbReference>
<accession>A0A4P6V5V9</accession>
<evidence type="ECO:0000313" key="3">
    <source>
        <dbReference type="Proteomes" id="UP000293719"/>
    </source>
</evidence>
<dbReference type="GO" id="GO:0042925">
    <property type="term" value="F:benzoate transmembrane transporter activity"/>
    <property type="evidence" value="ECO:0007669"/>
    <property type="project" value="InterPro"/>
</dbReference>
<dbReference type="OrthoDB" id="9792424at2"/>